<dbReference type="InterPro" id="IPR024395">
    <property type="entry name" value="CLASP_N_dom"/>
</dbReference>
<dbReference type="InterPro" id="IPR016024">
    <property type="entry name" value="ARM-type_fold"/>
</dbReference>
<accession>A0A8T2L0P8</accession>
<dbReference type="GO" id="GO:0000226">
    <property type="term" value="P:microtubule cytoskeleton organization"/>
    <property type="evidence" value="ECO:0007669"/>
    <property type="project" value="TreeGrafter"/>
</dbReference>
<sequence length="414" mass="45960">MDFAKEEKFIFPKIAPWVHDLPLMRRKTRGEPWYLHVPLPPPAKPAARNTGSRFPPIKGLEQEWSGVLGDSSFGEFTSRPLHYQPTPPPTPPPVTATQPPVVVNKPPAYNSPGSRIPILDRRRKLRPVQAMVQPITNMAAHSIIMDKPAQVERAVRKKPSKIRAAPQAVGKGQGLEQPLVPPSLTSEDALNRPEEALGQALGLLQDEEWERKIEGLRLVRALAEHHSEVVLPELHYVCKAVIAEVKNLRSIVSRDAITTMAHLFTHLQHNMDSEVEGAAHTLLHKAGETSLFIRQGVELALSAMVHHCSPGRVLRGLLDGGFRHRNRVCRAATALSLVRLLQVVGVSRVLIGRKNLASEFVPAVSTLAFDADQDVRAHARAALRYLGSHKDAERAVEKFVQLRDQSQVKKLLHQ</sequence>
<comment type="caution">
    <text evidence="2">The sequence shown here is derived from an EMBL/GenBank/DDBJ whole genome shotgun (WGS) entry which is preliminary data.</text>
</comment>
<dbReference type="GO" id="GO:0008017">
    <property type="term" value="F:microtubule binding"/>
    <property type="evidence" value="ECO:0007669"/>
    <property type="project" value="TreeGrafter"/>
</dbReference>
<dbReference type="SUPFAM" id="SSF48371">
    <property type="entry name" value="ARM repeat"/>
    <property type="match status" value="1"/>
</dbReference>
<dbReference type="PANTHER" id="PTHR21567:SF87">
    <property type="entry name" value="CRESCERIN-LIKE PROTEIN CHE-12"/>
    <property type="match status" value="1"/>
</dbReference>
<dbReference type="EMBL" id="JAICCE010000018">
    <property type="protein sequence ID" value="KAG9264684.1"/>
    <property type="molecule type" value="Genomic_DNA"/>
</dbReference>
<dbReference type="SMART" id="SM01349">
    <property type="entry name" value="TOG"/>
    <property type="match status" value="1"/>
</dbReference>
<dbReference type="GO" id="GO:0005929">
    <property type="term" value="C:cilium"/>
    <property type="evidence" value="ECO:0007669"/>
    <property type="project" value="TreeGrafter"/>
</dbReference>
<dbReference type="AlphaFoldDB" id="A0A8T2L0P8"/>
<name>A0A8T2L0P8_ASTMX</name>
<dbReference type="Gene3D" id="1.25.10.10">
    <property type="entry name" value="Leucine-rich Repeat Variant"/>
    <property type="match status" value="1"/>
</dbReference>
<organism evidence="2 3">
    <name type="scientific">Astyanax mexicanus</name>
    <name type="common">Blind cave fish</name>
    <name type="synonym">Astyanax fasciatus mexicanus</name>
    <dbReference type="NCBI Taxonomy" id="7994"/>
    <lineage>
        <taxon>Eukaryota</taxon>
        <taxon>Metazoa</taxon>
        <taxon>Chordata</taxon>
        <taxon>Craniata</taxon>
        <taxon>Vertebrata</taxon>
        <taxon>Euteleostomi</taxon>
        <taxon>Actinopterygii</taxon>
        <taxon>Neopterygii</taxon>
        <taxon>Teleostei</taxon>
        <taxon>Ostariophysi</taxon>
        <taxon>Characiformes</taxon>
        <taxon>Characoidei</taxon>
        <taxon>Acestrorhamphidae</taxon>
        <taxon>Acestrorhamphinae</taxon>
        <taxon>Astyanax</taxon>
    </lineage>
</organism>
<dbReference type="OrthoDB" id="9880441at2759"/>
<feature type="domain" description="TOG" evidence="1">
    <location>
        <begin position="189"/>
        <end position="408"/>
    </location>
</feature>
<dbReference type="PANTHER" id="PTHR21567">
    <property type="entry name" value="CLASP"/>
    <property type="match status" value="1"/>
</dbReference>
<dbReference type="GO" id="GO:0005881">
    <property type="term" value="C:cytoplasmic microtubule"/>
    <property type="evidence" value="ECO:0007669"/>
    <property type="project" value="TreeGrafter"/>
</dbReference>
<protein>
    <submittedName>
        <fullName evidence="2">TOG array regulator of axonemal microtubules protein 1-like</fullName>
    </submittedName>
</protein>
<evidence type="ECO:0000313" key="2">
    <source>
        <dbReference type="EMBL" id="KAG9264684.1"/>
    </source>
</evidence>
<reference evidence="2 3" key="1">
    <citation type="submission" date="2021-07" db="EMBL/GenBank/DDBJ databases">
        <authorList>
            <person name="Imarazene B."/>
            <person name="Zahm M."/>
            <person name="Klopp C."/>
            <person name="Cabau C."/>
            <person name="Beille S."/>
            <person name="Jouanno E."/>
            <person name="Castinel A."/>
            <person name="Lluch J."/>
            <person name="Gil L."/>
            <person name="Kuchtly C."/>
            <person name="Lopez Roques C."/>
            <person name="Donnadieu C."/>
            <person name="Parrinello H."/>
            <person name="Journot L."/>
            <person name="Du K."/>
            <person name="Schartl M."/>
            <person name="Retaux S."/>
            <person name="Guiguen Y."/>
        </authorList>
    </citation>
    <scope>NUCLEOTIDE SEQUENCE [LARGE SCALE GENOMIC DNA]</scope>
    <source>
        <strain evidence="2">Pach_M1</strain>
        <tissue evidence="2">Testis</tissue>
    </source>
</reference>
<dbReference type="Pfam" id="PF12348">
    <property type="entry name" value="CLASP_N"/>
    <property type="match status" value="1"/>
</dbReference>
<evidence type="ECO:0000313" key="3">
    <source>
        <dbReference type="Proteomes" id="UP000752171"/>
    </source>
</evidence>
<evidence type="ECO:0000259" key="1">
    <source>
        <dbReference type="SMART" id="SM01349"/>
    </source>
</evidence>
<proteinExistence type="predicted"/>
<gene>
    <name evidence="2" type="primary">TOGARAM1</name>
    <name evidence="2" type="ORF">AMEX_G20995</name>
</gene>
<dbReference type="InterPro" id="IPR011989">
    <property type="entry name" value="ARM-like"/>
</dbReference>
<dbReference type="InterPro" id="IPR034085">
    <property type="entry name" value="TOG"/>
</dbReference>
<dbReference type="Proteomes" id="UP000752171">
    <property type="component" value="Unassembled WGS sequence"/>
</dbReference>